<gene>
    <name evidence="3" type="ORF">A5886_001389</name>
</gene>
<keyword evidence="4" id="KW-1185">Reference proteome</keyword>
<reference evidence="3 4" key="1">
    <citation type="submission" date="2017-05" db="EMBL/GenBank/DDBJ databases">
        <title>The Genome Sequence of Enterococcus sp. 8G7_MSG3316.</title>
        <authorList>
            <consortium name="The Broad Institute Genomics Platform"/>
            <consortium name="The Broad Institute Genomic Center for Infectious Diseases"/>
            <person name="Earl A."/>
            <person name="Manson A."/>
            <person name="Schwartman J."/>
            <person name="Gilmore M."/>
            <person name="Abouelleil A."/>
            <person name="Cao P."/>
            <person name="Chapman S."/>
            <person name="Cusick C."/>
            <person name="Shea T."/>
            <person name="Young S."/>
            <person name="Neafsey D."/>
            <person name="Nusbaum C."/>
            <person name="Birren B."/>
        </authorList>
    </citation>
    <scope>NUCLEOTIDE SEQUENCE [LARGE SCALE GENOMIC DNA]</scope>
    <source>
        <strain evidence="3 4">8G7_MSG3316</strain>
    </source>
</reference>
<dbReference type="RefSeq" id="WP_086274287.1">
    <property type="nucleotide sequence ID" value="NZ_NGKU01000001.1"/>
</dbReference>
<evidence type="ECO:0000259" key="1">
    <source>
        <dbReference type="Pfam" id="PF07299"/>
    </source>
</evidence>
<dbReference type="EMBL" id="NGKU01000001">
    <property type="protein sequence ID" value="OTN76312.1"/>
    <property type="molecule type" value="Genomic_DNA"/>
</dbReference>
<feature type="domain" description="Elongation factor G-binding protein N-terminal" evidence="1">
    <location>
        <begin position="1"/>
        <end position="84"/>
    </location>
</feature>
<proteinExistence type="predicted"/>
<dbReference type="AlphaFoldDB" id="A0A242A5S9"/>
<dbReference type="Gene3D" id="1.20.1280.250">
    <property type="match status" value="1"/>
</dbReference>
<feature type="domain" description="Elongation factor G-binding protein C-terminal treble-clef zinc-finger" evidence="2">
    <location>
        <begin position="96"/>
        <end position="198"/>
    </location>
</feature>
<evidence type="ECO:0000313" key="4">
    <source>
        <dbReference type="Proteomes" id="UP000195043"/>
    </source>
</evidence>
<dbReference type="Pfam" id="PF07299">
    <property type="entry name" value="EF-G-binding_N"/>
    <property type="match status" value="1"/>
</dbReference>
<evidence type="ECO:0008006" key="5">
    <source>
        <dbReference type="Google" id="ProtNLM"/>
    </source>
</evidence>
<evidence type="ECO:0000313" key="3">
    <source>
        <dbReference type="EMBL" id="OTN76312.1"/>
    </source>
</evidence>
<dbReference type="Pfam" id="PF16571">
    <property type="entry name" value="FBP_C"/>
    <property type="match status" value="1"/>
</dbReference>
<dbReference type="InterPro" id="IPR038344">
    <property type="entry name" value="EF-G_N_sf"/>
</dbReference>
<organism evidence="3 4">
    <name type="scientific">Candidatus Enterococcus testudinis</name>
    <dbReference type="NCBI Taxonomy" id="1834191"/>
    <lineage>
        <taxon>Bacteria</taxon>
        <taxon>Bacillati</taxon>
        <taxon>Bacillota</taxon>
        <taxon>Bacilli</taxon>
        <taxon>Lactobacillales</taxon>
        <taxon>Enterococcaceae</taxon>
        <taxon>Enterococcus</taxon>
    </lineage>
</organism>
<name>A0A242A5S9_9ENTE</name>
<dbReference type="CDD" id="cd16342">
    <property type="entry name" value="FusC_FusB"/>
    <property type="match status" value="1"/>
</dbReference>
<protein>
    <recommendedName>
        <fullName evidence="5">Fibronectin-binding protein</fullName>
    </recommendedName>
</protein>
<dbReference type="STRING" id="1834191.A5886_001389"/>
<accession>A0A242A5S9</accession>
<dbReference type="InterPro" id="IPR010841">
    <property type="entry name" value="EF-G-binding_N"/>
</dbReference>
<dbReference type="OrthoDB" id="1891078at2"/>
<sequence length="213" mass="24510">MIQPYQFNLIKEQMFQLVRTYQSVNDPQTIKTIEDMTKDVVTRQFDPQEEQALLIVKEMFQRGLSIKKAEAHLADLKTYVEAFQTPSVKQTEKLFRKVKKLKVPDFNQFDLKGTTYLAWDDIGSQSKFLIAAGDEGYTAVHGHMSTEVKKGICPICQHESNVSMFLSLTKSSGDGTYTKRGNYICRDSQRCNAQLTDRHHVNEFISLVKMKEK</sequence>
<dbReference type="InterPro" id="IPR032330">
    <property type="entry name" value="EF-G-binding_C"/>
</dbReference>
<dbReference type="Proteomes" id="UP000195043">
    <property type="component" value="Unassembled WGS sequence"/>
</dbReference>
<evidence type="ECO:0000259" key="2">
    <source>
        <dbReference type="Pfam" id="PF16571"/>
    </source>
</evidence>
<comment type="caution">
    <text evidence="3">The sequence shown here is derived from an EMBL/GenBank/DDBJ whole genome shotgun (WGS) entry which is preliminary data.</text>
</comment>